<evidence type="ECO:0000256" key="1">
    <source>
        <dbReference type="ARBA" id="ARBA00001917"/>
    </source>
</evidence>
<gene>
    <name evidence="4" type="ORF">HBJ55_10915</name>
</gene>
<dbReference type="EMBL" id="JAAQTO010000028">
    <property type="protein sequence ID" value="NIC05939.1"/>
    <property type="molecule type" value="Genomic_DNA"/>
</dbReference>
<dbReference type="Proteomes" id="UP001318321">
    <property type="component" value="Unassembled WGS sequence"/>
</dbReference>
<organism evidence="4 5">
    <name type="scientific">Billgrantia bachuensis</name>
    <dbReference type="NCBI Taxonomy" id="2717286"/>
    <lineage>
        <taxon>Bacteria</taxon>
        <taxon>Pseudomonadati</taxon>
        <taxon>Pseudomonadota</taxon>
        <taxon>Gammaproteobacteria</taxon>
        <taxon>Oceanospirillales</taxon>
        <taxon>Halomonadaceae</taxon>
        <taxon>Billgrantia</taxon>
    </lineage>
</organism>
<evidence type="ECO:0000313" key="5">
    <source>
        <dbReference type="Proteomes" id="UP001318321"/>
    </source>
</evidence>
<protein>
    <submittedName>
        <fullName evidence="4">NAD(P)H-dependent oxidoreductase</fullName>
    </submittedName>
</protein>
<dbReference type="Gene3D" id="3.40.50.360">
    <property type="match status" value="1"/>
</dbReference>
<dbReference type="PANTHER" id="PTHR30543">
    <property type="entry name" value="CHROMATE REDUCTASE"/>
    <property type="match status" value="1"/>
</dbReference>
<dbReference type="PANTHER" id="PTHR30543:SF21">
    <property type="entry name" value="NAD(P)H-DEPENDENT FMN REDUCTASE LOT6"/>
    <property type="match status" value="1"/>
</dbReference>
<evidence type="ECO:0000259" key="3">
    <source>
        <dbReference type="Pfam" id="PF03358"/>
    </source>
</evidence>
<evidence type="ECO:0000256" key="2">
    <source>
        <dbReference type="ARBA" id="ARBA00022643"/>
    </source>
</evidence>
<dbReference type="SUPFAM" id="SSF52218">
    <property type="entry name" value="Flavoproteins"/>
    <property type="match status" value="1"/>
</dbReference>
<dbReference type="RefSeq" id="WP_167114252.1">
    <property type="nucleotide sequence ID" value="NZ_JAAQTO010000028.1"/>
</dbReference>
<evidence type="ECO:0000313" key="4">
    <source>
        <dbReference type="EMBL" id="NIC05939.1"/>
    </source>
</evidence>
<comment type="caution">
    <text evidence="4">The sequence shown here is derived from an EMBL/GenBank/DDBJ whole genome shotgun (WGS) entry which is preliminary data.</text>
</comment>
<dbReference type="InterPro" id="IPR029039">
    <property type="entry name" value="Flavoprotein-like_sf"/>
</dbReference>
<feature type="domain" description="NADPH-dependent FMN reductase-like" evidence="3">
    <location>
        <begin position="7"/>
        <end position="160"/>
    </location>
</feature>
<comment type="cofactor">
    <cofactor evidence="1">
        <name>FMN</name>
        <dbReference type="ChEBI" id="CHEBI:58210"/>
    </cofactor>
</comment>
<accession>A0ABX0PSR5</accession>
<sequence length="202" mass="21649">MTLHKPPRILVFAGSAREDSHNKRLARLAAERLDRVGGQATFVDLRDYPLPLYDGDLEGREGLPASARSLQGLLAEHQGLLLASPEYNGFITPLMKNTLDWLSRSDGDRSGLTLFADKLAAVVSASPGALGGMRSLALIRQLLGNLGVTVLPNPLAVPRAAQAFGENGELVDESQQQRLDALCQRLVTTLIKLQATDSPSGS</sequence>
<reference evidence="4 5" key="1">
    <citation type="submission" date="2020-03" db="EMBL/GenBank/DDBJ databases">
        <title>Identification of Halomonas strains.</title>
        <authorList>
            <person name="Xiao Z."/>
            <person name="Dong F."/>
            <person name="Wang Z."/>
            <person name="Zhao J.-Y."/>
        </authorList>
    </citation>
    <scope>NUCLEOTIDE SEQUENCE [LARGE SCALE GENOMIC DNA]</scope>
    <source>
        <strain evidence="4 5">DX6</strain>
    </source>
</reference>
<keyword evidence="2" id="KW-0288">FMN</keyword>
<proteinExistence type="predicted"/>
<dbReference type="InterPro" id="IPR050712">
    <property type="entry name" value="NAD(P)H-dep_reductase"/>
</dbReference>
<keyword evidence="2" id="KW-0285">Flavoprotein</keyword>
<keyword evidence="5" id="KW-1185">Reference proteome</keyword>
<dbReference type="Pfam" id="PF03358">
    <property type="entry name" value="FMN_red"/>
    <property type="match status" value="1"/>
</dbReference>
<dbReference type="InterPro" id="IPR005025">
    <property type="entry name" value="FMN_Rdtase-like_dom"/>
</dbReference>
<name>A0ABX0PSR5_9GAMM</name>